<dbReference type="Gene3D" id="3.40.50.720">
    <property type="entry name" value="NAD(P)-binding Rossmann-like Domain"/>
    <property type="match status" value="1"/>
</dbReference>
<reference evidence="3" key="1">
    <citation type="submission" date="2020-09" db="EMBL/GenBank/DDBJ databases">
        <title>A novel bacterium of genus Bacillus, isolated from South China Sea.</title>
        <authorList>
            <person name="Huang H."/>
            <person name="Mo K."/>
            <person name="Hu Y."/>
        </authorList>
    </citation>
    <scope>NUCLEOTIDE SEQUENCE</scope>
    <source>
        <strain evidence="3">IB182487</strain>
    </source>
</reference>
<keyword evidence="4" id="KW-1185">Reference proteome</keyword>
<keyword evidence="2" id="KW-0560">Oxidoreductase</keyword>
<dbReference type="InterPro" id="IPR020904">
    <property type="entry name" value="Sc_DH/Rdtase_CS"/>
</dbReference>
<proteinExistence type="inferred from homology"/>
<dbReference type="CDD" id="cd05233">
    <property type="entry name" value="SDR_c"/>
    <property type="match status" value="1"/>
</dbReference>
<gene>
    <name evidence="3" type="ORF">IC621_06525</name>
</gene>
<evidence type="ECO:0000313" key="4">
    <source>
        <dbReference type="Proteomes" id="UP000626844"/>
    </source>
</evidence>
<dbReference type="FunFam" id="3.40.50.720:FF:000084">
    <property type="entry name" value="Short-chain dehydrogenase reductase"/>
    <property type="match status" value="1"/>
</dbReference>
<evidence type="ECO:0000313" key="3">
    <source>
        <dbReference type="EMBL" id="MBD1379877.1"/>
    </source>
</evidence>
<dbReference type="AlphaFoldDB" id="A0A926RX89"/>
<dbReference type="Pfam" id="PF13561">
    <property type="entry name" value="adh_short_C2"/>
    <property type="match status" value="1"/>
</dbReference>
<dbReference type="GO" id="GO:0008206">
    <property type="term" value="P:bile acid metabolic process"/>
    <property type="evidence" value="ECO:0007669"/>
    <property type="project" value="UniProtKB-ARBA"/>
</dbReference>
<dbReference type="PRINTS" id="PR00080">
    <property type="entry name" value="SDRFAMILY"/>
</dbReference>
<protein>
    <submittedName>
        <fullName evidence="3">SDR family oxidoreductase</fullName>
    </submittedName>
</protein>
<dbReference type="SUPFAM" id="SSF51735">
    <property type="entry name" value="NAD(P)-binding Rossmann-fold domains"/>
    <property type="match status" value="1"/>
</dbReference>
<sequence>MMDILKGKVAVVTGAGSGIGYAIAKRFIEEGANVVAADISESVAGLKSEFGESVLPTKTDVTNEEDVVSMIKQGTDHFGKIDIMCNNAGSTGDSSAITDISKDGFDKTFALDTRSVLYGHKHAARQFREQGTGGSIITMASVAALQGGWSSVSYTTAKHAVVGIIRHAAKELGTYGIRSNGIAPGVIMTPLIAKAFGVPQQKAEELNKYIDEHLGSEQALRRYGKPEDIANTALFLASDLSAYVNGVVIPVDGGISSYTLSTSDADITEVAKKFLENS</sequence>
<dbReference type="Proteomes" id="UP000626844">
    <property type="component" value="Unassembled WGS sequence"/>
</dbReference>
<name>A0A926RX89_9BACI</name>
<comment type="caution">
    <text evidence="3">The sequence shown here is derived from an EMBL/GenBank/DDBJ whole genome shotgun (WGS) entry which is preliminary data.</text>
</comment>
<dbReference type="GO" id="GO:0016491">
    <property type="term" value="F:oxidoreductase activity"/>
    <property type="evidence" value="ECO:0007669"/>
    <property type="project" value="UniProtKB-KW"/>
</dbReference>
<comment type="similarity">
    <text evidence="1">Belongs to the short-chain dehydrogenases/reductases (SDR) family.</text>
</comment>
<dbReference type="PROSITE" id="PS00061">
    <property type="entry name" value="ADH_SHORT"/>
    <property type="match status" value="1"/>
</dbReference>
<dbReference type="PRINTS" id="PR00081">
    <property type="entry name" value="GDHRDH"/>
</dbReference>
<dbReference type="InterPro" id="IPR002347">
    <property type="entry name" value="SDR_fam"/>
</dbReference>
<accession>A0A926RX89</accession>
<dbReference type="PANTHER" id="PTHR42820">
    <property type="entry name" value="SHORT-CHAIN DEHYDROGENASE REDUCTASE"/>
    <property type="match status" value="1"/>
</dbReference>
<dbReference type="InterPro" id="IPR036291">
    <property type="entry name" value="NAD(P)-bd_dom_sf"/>
</dbReference>
<organism evidence="3 4">
    <name type="scientific">Metabacillus arenae</name>
    <dbReference type="NCBI Taxonomy" id="2771434"/>
    <lineage>
        <taxon>Bacteria</taxon>
        <taxon>Bacillati</taxon>
        <taxon>Bacillota</taxon>
        <taxon>Bacilli</taxon>
        <taxon>Bacillales</taxon>
        <taxon>Bacillaceae</taxon>
        <taxon>Metabacillus</taxon>
    </lineage>
</organism>
<dbReference type="PANTHER" id="PTHR42820:SF1">
    <property type="entry name" value="SHORT-CHAIN DEHYDROGENASE_REDUCTASE FAMILY PROTEIN"/>
    <property type="match status" value="1"/>
</dbReference>
<evidence type="ECO:0000256" key="2">
    <source>
        <dbReference type="ARBA" id="ARBA00023002"/>
    </source>
</evidence>
<evidence type="ECO:0000256" key="1">
    <source>
        <dbReference type="ARBA" id="ARBA00006484"/>
    </source>
</evidence>
<dbReference type="EMBL" id="JACXAI010000006">
    <property type="protein sequence ID" value="MBD1379877.1"/>
    <property type="molecule type" value="Genomic_DNA"/>
</dbReference>